<dbReference type="EMBL" id="BKCJ010010199">
    <property type="protein sequence ID" value="GEU90493.1"/>
    <property type="molecule type" value="Genomic_DNA"/>
</dbReference>
<comment type="caution">
    <text evidence="1">The sequence shown here is derived from an EMBL/GenBank/DDBJ whole genome shotgun (WGS) entry which is preliminary data.</text>
</comment>
<dbReference type="AlphaFoldDB" id="A0A6L2NWD1"/>
<accession>A0A6L2NWD1</accession>
<evidence type="ECO:0000313" key="1">
    <source>
        <dbReference type="EMBL" id="GEU90493.1"/>
    </source>
</evidence>
<protein>
    <submittedName>
        <fullName evidence="1">Integrase, catalytic region, zinc finger, CCHC-type, peptidase aspartic, catalytic</fullName>
    </submittedName>
</protein>
<reference evidence="1" key="1">
    <citation type="journal article" date="2019" name="Sci. Rep.">
        <title>Draft genome of Tanacetum cinerariifolium, the natural source of mosquito coil.</title>
        <authorList>
            <person name="Yamashiro T."/>
            <person name="Shiraishi A."/>
            <person name="Satake H."/>
            <person name="Nakayama K."/>
        </authorList>
    </citation>
    <scope>NUCLEOTIDE SEQUENCE</scope>
</reference>
<sequence length="475" mass="53615">MMLFLSTVVSSRFPTTNNQLRIYSNPRQQATIHDERVIVQPVQGRQGSFAADTFRTRANISRIDPSIAEGPVTQTVITHNAAYQADNLDAYDSDCDDFFTAKVVLMADLSSHGSEVLSEETNVISIADSKETLMHEEESRSKMLLKQSDPMVLEKKVNTKPINYAELNRLYEDFGKRFVPQREFFDEQALHPNTDQSACSLVKIKAPQKLHKPMLYDGNVIVKETNVISIADSKETLMHEEESRSKMLLKQSDPMVLEKKVNTKPINYAELNRLYEDFGKRFVPQREFFDEQALHPNTDQSACSLVKIKAPQKLHKEIVEQSKSLNPLDSASYSTGKITATNKVPLRVPIPLEVIAQVSIVTKVYTRRPKVVQTILWYLDSRCSKYMTRDRSQLTNFVHKFLGTVKFGNDQIAKIMRKPDLSYLHVFGALCYPNSDSENLGKLQAKADIVQVAAAPRAVDLADSPVSTSINQDAP</sequence>
<gene>
    <name evidence="1" type="ORF">Tci_062471</name>
</gene>
<name>A0A6L2NWD1_TANCI</name>
<organism evidence="1">
    <name type="scientific">Tanacetum cinerariifolium</name>
    <name type="common">Dalmatian daisy</name>
    <name type="synonym">Chrysanthemum cinerariifolium</name>
    <dbReference type="NCBI Taxonomy" id="118510"/>
    <lineage>
        <taxon>Eukaryota</taxon>
        <taxon>Viridiplantae</taxon>
        <taxon>Streptophyta</taxon>
        <taxon>Embryophyta</taxon>
        <taxon>Tracheophyta</taxon>
        <taxon>Spermatophyta</taxon>
        <taxon>Magnoliopsida</taxon>
        <taxon>eudicotyledons</taxon>
        <taxon>Gunneridae</taxon>
        <taxon>Pentapetalae</taxon>
        <taxon>asterids</taxon>
        <taxon>campanulids</taxon>
        <taxon>Asterales</taxon>
        <taxon>Asteraceae</taxon>
        <taxon>Asteroideae</taxon>
        <taxon>Anthemideae</taxon>
        <taxon>Anthemidinae</taxon>
        <taxon>Tanacetum</taxon>
    </lineage>
</organism>
<proteinExistence type="predicted"/>